<evidence type="ECO:0000259" key="12">
    <source>
        <dbReference type="SMART" id="SM00986"/>
    </source>
</evidence>
<dbReference type="GO" id="GO:0004844">
    <property type="term" value="F:uracil DNA N-glycosylase activity"/>
    <property type="evidence" value="ECO:0007669"/>
    <property type="project" value="UniProtKB-EC"/>
</dbReference>
<dbReference type="CDD" id="cd10030">
    <property type="entry name" value="UDG-F4_TTUDGA_SPO1dp_like"/>
    <property type="match status" value="1"/>
</dbReference>
<dbReference type="AlphaFoldDB" id="A0A0F7IHN8"/>
<dbReference type="InterPro" id="IPR005273">
    <property type="entry name" value="Ura-DNA_glyco_family4"/>
</dbReference>
<dbReference type="InterPro" id="IPR036895">
    <property type="entry name" value="Uracil-DNA_glycosylase-like_sf"/>
</dbReference>
<dbReference type="Proteomes" id="UP000034723">
    <property type="component" value="Chromosome"/>
</dbReference>
<evidence type="ECO:0000256" key="2">
    <source>
        <dbReference type="ARBA" id="ARBA00006521"/>
    </source>
</evidence>
<keyword evidence="10" id="KW-0411">Iron-sulfur</keyword>
<dbReference type="InParanoid" id="A0A0F7IHN8"/>
<keyword evidence="7" id="KW-0227">DNA damage</keyword>
<evidence type="ECO:0000256" key="1">
    <source>
        <dbReference type="ARBA" id="ARBA00001400"/>
    </source>
</evidence>
<dbReference type="OrthoDB" id="8612at2157"/>
<dbReference type="FunFam" id="3.40.470.10:FF:000013">
    <property type="entry name" value="Type-4 uracil-DNA glycosylase"/>
    <property type="match status" value="1"/>
</dbReference>
<dbReference type="EMBL" id="CP011267">
    <property type="protein sequence ID" value="AKG92467.1"/>
    <property type="molecule type" value="Genomic_DNA"/>
</dbReference>
<evidence type="ECO:0000313" key="14">
    <source>
        <dbReference type="Proteomes" id="UP000034723"/>
    </source>
</evidence>
<evidence type="ECO:0000256" key="3">
    <source>
        <dbReference type="ARBA" id="ARBA00012030"/>
    </source>
</evidence>
<keyword evidence="8" id="KW-0378">Hydrolase</keyword>
<dbReference type="GO" id="GO:0006281">
    <property type="term" value="P:DNA repair"/>
    <property type="evidence" value="ECO:0007669"/>
    <property type="project" value="UniProtKB-KW"/>
</dbReference>
<dbReference type="GO" id="GO:0051539">
    <property type="term" value="F:4 iron, 4 sulfur cluster binding"/>
    <property type="evidence" value="ECO:0007669"/>
    <property type="project" value="UniProtKB-KW"/>
</dbReference>
<dbReference type="Pfam" id="PF03167">
    <property type="entry name" value="UDG"/>
    <property type="match status" value="1"/>
</dbReference>
<evidence type="ECO:0000256" key="4">
    <source>
        <dbReference type="ARBA" id="ARBA00019403"/>
    </source>
</evidence>
<protein>
    <recommendedName>
        <fullName evidence="4">Type-4 uracil-DNA glycosylase</fullName>
        <ecNumber evidence="3">3.2.2.27</ecNumber>
    </recommendedName>
</protein>
<dbReference type="EC" id="3.2.2.27" evidence="3"/>
<feature type="domain" description="Uracil-DNA glycosylase-like" evidence="12">
    <location>
        <begin position="29"/>
        <end position="184"/>
    </location>
</feature>
<evidence type="ECO:0000256" key="10">
    <source>
        <dbReference type="ARBA" id="ARBA00023014"/>
    </source>
</evidence>
<proteinExistence type="inferred from homology"/>
<keyword evidence="6" id="KW-0479">Metal-binding</keyword>
<dbReference type="GO" id="GO:0046872">
    <property type="term" value="F:metal ion binding"/>
    <property type="evidence" value="ECO:0007669"/>
    <property type="project" value="UniProtKB-KW"/>
</dbReference>
<keyword evidence="11" id="KW-0234">DNA repair</keyword>
<gene>
    <name evidence="13" type="ORF">GAH_00176</name>
</gene>
<dbReference type="PATRIC" id="fig|113653.22.peg.173"/>
<dbReference type="STRING" id="113653.GAH_00176"/>
<sequence>MAESLEDIVRDILSCRNCSLYLTKKNYVPGEGSERAQIMFVGEAPGREEDEQGRPFVGNAGKLLTTLIENELGLSRKDVYITNILKCRPPNNRDPTEEEIDACFPYLARQIEVIRPDVIVCLGRHAAKTIFEYFEIPFTTISRERGVLKEKIVDGRRVLFMATYHPAAALYRPPLRQVIEEDFRKLRGLIKRKNTTLFDFFS</sequence>
<dbReference type="SUPFAM" id="SSF52141">
    <property type="entry name" value="Uracil-DNA glycosylase-like"/>
    <property type="match status" value="1"/>
</dbReference>
<organism evidence="13 14">
    <name type="scientific">Geoglobus ahangari</name>
    <dbReference type="NCBI Taxonomy" id="113653"/>
    <lineage>
        <taxon>Archaea</taxon>
        <taxon>Methanobacteriati</taxon>
        <taxon>Methanobacteriota</taxon>
        <taxon>Archaeoglobi</taxon>
        <taxon>Archaeoglobales</taxon>
        <taxon>Archaeoglobaceae</taxon>
        <taxon>Geoglobus</taxon>
    </lineage>
</organism>
<accession>A0A0F7IHN8</accession>
<dbReference type="InterPro" id="IPR051536">
    <property type="entry name" value="UDG_Type-4/5"/>
</dbReference>
<dbReference type="KEGG" id="gah:GAH_00176"/>
<dbReference type="NCBIfam" id="TIGR00758">
    <property type="entry name" value="UDG_fam4"/>
    <property type="match status" value="1"/>
</dbReference>
<dbReference type="RefSeq" id="WP_048094264.1">
    <property type="nucleotide sequence ID" value="NZ_CP011267.1"/>
</dbReference>
<evidence type="ECO:0000256" key="11">
    <source>
        <dbReference type="ARBA" id="ARBA00023204"/>
    </source>
</evidence>
<keyword evidence="13" id="KW-0808">Transferase</keyword>
<dbReference type="HOGENOM" id="CLU_044815_1_3_2"/>
<dbReference type="GO" id="GO:0016779">
    <property type="term" value="F:nucleotidyltransferase activity"/>
    <property type="evidence" value="ECO:0007669"/>
    <property type="project" value="UniProtKB-KW"/>
</dbReference>
<evidence type="ECO:0000256" key="6">
    <source>
        <dbReference type="ARBA" id="ARBA00022723"/>
    </source>
</evidence>
<dbReference type="PANTHER" id="PTHR33693:SF1">
    <property type="entry name" value="TYPE-4 URACIL-DNA GLYCOSYLASE"/>
    <property type="match status" value="1"/>
</dbReference>
<dbReference type="InterPro" id="IPR005122">
    <property type="entry name" value="Uracil-DNA_glycosylase-like"/>
</dbReference>
<name>A0A0F7IHN8_9EURY</name>
<dbReference type="NCBIfam" id="NF040953">
    <property type="entry name" value="Arch_udg"/>
    <property type="match status" value="1"/>
</dbReference>
<dbReference type="InterPro" id="IPR053423">
    <property type="entry name" value="Type-4_UDG"/>
</dbReference>
<dbReference type="Gene3D" id="3.40.470.10">
    <property type="entry name" value="Uracil-DNA glycosylase-like domain"/>
    <property type="match status" value="1"/>
</dbReference>
<keyword evidence="9" id="KW-0408">Iron</keyword>
<keyword evidence="14" id="KW-1185">Reference proteome</keyword>
<comment type="catalytic activity">
    <reaction evidence="1">
        <text>Hydrolyzes single-stranded DNA or mismatched double-stranded DNA and polynucleotides, releasing free uracil.</text>
        <dbReference type="EC" id="3.2.2.27"/>
    </reaction>
</comment>
<evidence type="ECO:0000256" key="5">
    <source>
        <dbReference type="ARBA" id="ARBA00022485"/>
    </source>
</evidence>
<evidence type="ECO:0000256" key="9">
    <source>
        <dbReference type="ARBA" id="ARBA00023004"/>
    </source>
</evidence>
<evidence type="ECO:0000256" key="8">
    <source>
        <dbReference type="ARBA" id="ARBA00022801"/>
    </source>
</evidence>
<dbReference type="PANTHER" id="PTHR33693">
    <property type="entry name" value="TYPE-5 URACIL-DNA GLYCOSYLASE"/>
    <property type="match status" value="1"/>
</dbReference>
<evidence type="ECO:0000313" key="13">
    <source>
        <dbReference type="EMBL" id="AKG92467.1"/>
    </source>
</evidence>
<dbReference type="SMART" id="SM00986">
    <property type="entry name" value="UDG"/>
    <property type="match status" value="1"/>
</dbReference>
<keyword evidence="5" id="KW-0004">4Fe-4S</keyword>
<evidence type="ECO:0000256" key="7">
    <source>
        <dbReference type="ARBA" id="ARBA00022763"/>
    </source>
</evidence>
<dbReference type="GeneID" id="24802764"/>
<keyword evidence="13" id="KW-0548">Nucleotidyltransferase</keyword>
<dbReference type="SMART" id="SM00987">
    <property type="entry name" value="UreE_C"/>
    <property type="match status" value="1"/>
</dbReference>
<comment type="similarity">
    <text evidence="2">Belongs to the uracil-DNA glycosylase (UDG) superfamily. Type 4 (UDGa) family.</text>
</comment>
<reference evidence="13 14" key="1">
    <citation type="submission" date="2015-04" db="EMBL/GenBank/DDBJ databases">
        <title>The complete genome sequence of the hyperthermophilic, obligate iron-reducing archaeon Geoglobus ahangari strain 234T.</title>
        <authorList>
            <person name="Manzella M.P."/>
            <person name="Holmes D.E."/>
            <person name="Rocheleau J.M."/>
            <person name="Chung A."/>
            <person name="Reguera G."/>
            <person name="Kashefi K."/>
        </authorList>
    </citation>
    <scope>NUCLEOTIDE SEQUENCE [LARGE SCALE GENOMIC DNA]</scope>
    <source>
        <strain evidence="13 14">234</strain>
    </source>
</reference>